<feature type="transmembrane region" description="Helical" evidence="18">
    <location>
        <begin position="98"/>
        <end position="124"/>
    </location>
</feature>
<keyword evidence="7 17" id="KW-0679">Respiratory chain</keyword>
<dbReference type="InterPro" id="IPR014241">
    <property type="entry name" value="Cyt_c_oxidase_su1_bac"/>
</dbReference>
<dbReference type="EMBL" id="JAEDAO010000001">
    <property type="protein sequence ID" value="MBK0394524.1"/>
    <property type="molecule type" value="Genomic_DNA"/>
</dbReference>
<dbReference type="InterPro" id="IPR023615">
    <property type="entry name" value="Cyt_c_Oxase_su1_BS"/>
</dbReference>
<comment type="subcellular location">
    <subcellularLocation>
        <location evidence="1 18">Cell membrane</location>
        <topology evidence="1 18">Multi-pass membrane protein</topology>
    </subcellularLocation>
</comment>
<keyword evidence="15 18" id="KW-0472">Membrane</keyword>
<dbReference type="PANTHER" id="PTHR10422:SF35">
    <property type="entry name" value="CYTOCHROME BO(3) UBIQUINOL OXIDASE SUBUNIT 1"/>
    <property type="match status" value="1"/>
</dbReference>
<evidence type="ECO:0000256" key="4">
    <source>
        <dbReference type="ARBA" id="ARBA00022448"/>
    </source>
</evidence>
<evidence type="ECO:0000256" key="6">
    <source>
        <dbReference type="ARBA" id="ARBA00022617"/>
    </source>
</evidence>
<dbReference type="PROSITE" id="PS50855">
    <property type="entry name" value="COX1"/>
    <property type="match status" value="1"/>
</dbReference>
<feature type="transmembrane region" description="Helical" evidence="18">
    <location>
        <begin position="136"/>
        <end position="165"/>
    </location>
</feature>
<evidence type="ECO:0000259" key="19">
    <source>
        <dbReference type="PROSITE" id="PS50855"/>
    </source>
</evidence>
<feature type="domain" description="Cytochrome oxidase subunit I profile" evidence="19">
    <location>
        <begin position="43"/>
        <end position="549"/>
    </location>
</feature>
<evidence type="ECO:0000256" key="17">
    <source>
        <dbReference type="RuleBase" id="RU000370"/>
    </source>
</evidence>
<dbReference type="EC" id="7.1.1.9" evidence="18"/>
<evidence type="ECO:0000256" key="2">
    <source>
        <dbReference type="ARBA" id="ARBA00004673"/>
    </source>
</evidence>
<evidence type="ECO:0000256" key="11">
    <source>
        <dbReference type="ARBA" id="ARBA00022982"/>
    </source>
</evidence>
<comment type="function">
    <text evidence="18">Cytochrome c oxidase is the component of the respiratory chain that catalyzes the reduction of oxygen to water. Subunits 1-3 form the functional core of the enzyme complex. CO I is the catalytic subunit of the enzyme. Electrons originating in cytochrome c are transferred via the copper A center of subunit 2 and heme A of subunit 1 to the bimetallic center formed by heme A3 and copper B.</text>
</comment>
<organism evidence="20 21">
    <name type="scientific">Ramlibacter algicola</name>
    <dbReference type="NCBI Taxonomy" id="2795217"/>
    <lineage>
        <taxon>Bacteria</taxon>
        <taxon>Pseudomonadati</taxon>
        <taxon>Pseudomonadota</taxon>
        <taxon>Betaproteobacteria</taxon>
        <taxon>Burkholderiales</taxon>
        <taxon>Comamonadaceae</taxon>
        <taxon>Ramlibacter</taxon>
    </lineage>
</organism>
<comment type="pathway">
    <text evidence="2 18">Energy metabolism; oxidative phosphorylation.</text>
</comment>
<dbReference type="PANTHER" id="PTHR10422">
    <property type="entry name" value="CYTOCHROME C OXIDASE SUBUNIT 1"/>
    <property type="match status" value="1"/>
</dbReference>
<evidence type="ECO:0000256" key="5">
    <source>
        <dbReference type="ARBA" id="ARBA00022475"/>
    </source>
</evidence>
<feature type="transmembrane region" description="Helical" evidence="18">
    <location>
        <begin position="406"/>
        <end position="432"/>
    </location>
</feature>
<evidence type="ECO:0000256" key="14">
    <source>
        <dbReference type="ARBA" id="ARBA00023008"/>
    </source>
</evidence>
<feature type="transmembrane region" description="Helical" evidence="18">
    <location>
        <begin position="279"/>
        <end position="298"/>
    </location>
</feature>
<dbReference type="GO" id="GO:0004129">
    <property type="term" value="F:cytochrome-c oxidase activity"/>
    <property type="evidence" value="ECO:0007669"/>
    <property type="project" value="UniProtKB-EC"/>
</dbReference>
<dbReference type="Gene3D" id="1.20.210.10">
    <property type="entry name" value="Cytochrome c oxidase-like, subunit I domain"/>
    <property type="match status" value="1"/>
</dbReference>
<keyword evidence="4 17" id="KW-0813">Transport</keyword>
<comment type="similarity">
    <text evidence="3 17">Belongs to the heme-copper respiratory oxidase family.</text>
</comment>
<evidence type="ECO:0000256" key="3">
    <source>
        <dbReference type="ARBA" id="ARBA00009578"/>
    </source>
</evidence>
<accession>A0A934US64</accession>
<evidence type="ECO:0000313" key="20">
    <source>
        <dbReference type="EMBL" id="MBK0394524.1"/>
    </source>
</evidence>
<dbReference type="Proteomes" id="UP000617041">
    <property type="component" value="Unassembled WGS sequence"/>
</dbReference>
<evidence type="ECO:0000256" key="13">
    <source>
        <dbReference type="ARBA" id="ARBA00023004"/>
    </source>
</evidence>
<dbReference type="PROSITE" id="PS00077">
    <property type="entry name" value="COX1_CUB"/>
    <property type="match status" value="1"/>
</dbReference>
<dbReference type="GO" id="GO:0046872">
    <property type="term" value="F:metal ion binding"/>
    <property type="evidence" value="ECO:0007669"/>
    <property type="project" value="UniProtKB-KW"/>
</dbReference>
<dbReference type="Pfam" id="PF00115">
    <property type="entry name" value="COX1"/>
    <property type="match status" value="1"/>
</dbReference>
<evidence type="ECO:0000313" key="21">
    <source>
        <dbReference type="Proteomes" id="UP000617041"/>
    </source>
</evidence>
<feature type="transmembrane region" description="Helical" evidence="18">
    <location>
        <begin position="621"/>
        <end position="637"/>
    </location>
</feature>
<keyword evidence="11 17" id="KW-0249">Electron transport</keyword>
<keyword evidence="5 18" id="KW-1003">Cell membrane</keyword>
<feature type="transmembrane region" description="Helical" evidence="18">
    <location>
        <begin position="338"/>
        <end position="361"/>
    </location>
</feature>
<dbReference type="GO" id="GO:0009060">
    <property type="term" value="P:aerobic respiration"/>
    <property type="evidence" value="ECO:0007669"/>
    <property type="project" value="InterPro"/>
</dbReference>
<feature type="transmembrane region" description="Helical" evidence="18">
    <location>
        <begin position="598"/>
        <end position="615"/>
    </location>
</feature>
<evidence type="ECO:0000256" key="18">
    <source>
        <dbReference type="RuleBase" id="RU363061"/>
    </source>
</evidence>
<keyword evidence="9 18" id="KW-0479">Metal-binding</keyword>
<keyword evidence="13 18" id="KW-0408">Iron</keyword>
<dbReference type="GO" id="GO:0015990">
    <property type="term" value="P:electron transport coupled proton transport"/>
    <property type="evidence" value="ECO:0007669"/>
    <property type="project" value="InterPro"/>
</dbReference>
<dbReference type="GO" id="GO:0005886">
    <property type="term" value="C:plasma membrane"/>
    <property type="evidence" value="ECO:0007669"/>
    <property type="project" value="UniProtKB-SubCell"/>
</dbReference>
<dbReference type="GO" id="GO:0022904">
    <property type="term" value="P:respiratory electron transport chain"/>
    <property type="evidence" value="ECO:0007669"/>
    <property type="project" value="TreeGrafter"/>
</dbReference>
<evidence type="ECO:0000256" key="12">
    <source>
        <dbReference type="ARBA" id="ARBA00022989"/>
    </source>
</evidence>
<dbReference type="PRINTS" id="PR01165">
    <property type="entry name" value="CYCOXIDASEI"/>
</dbReference>
<evidence type="ECO:0000256" key="1">
    <source>
        <dbReference type="ARBA" id="ARBA00004651"/>
    </source>
</evidence>
<dbReference type="InterPro" id="IPR000883">
    <property type="entry name" value="Cyt_C_Oxase_1"/>
</dbReference>
<feature type="transmembrane region" description="Helical" evidence="18">
    <location>
        <begin position="444"/>
        <end position="466"/>
    </location>
</feature>
<proteinExistence type="inferred from homology"/>
<comment type="caution">
    <text evidence="20">The sequence shown here is derived from an EMBL/GenBank/DDBJ whole genome shotgun (WGS) entry which is preliminary data.</text>
</comment>
<name>A0A934US64_9BURK</name>
<gene>
    <name evidence="20" type="primary">ctaD</name>
    <name evidence="20" type="ORF">I8E28_18110</name>
</gene>
<dbReference type="SUPFAM" id="SSF81442">
    <property type="entry name" value="Cytochrome c oxidase subunit I-like"/>
    <property type="match status" value="1"/>
</dbReference>
<evidence type="ECO:0000256" key="15">
    <source>
        <dbReference type="ARBA" id="ARBA00023136"/>
    </source>
</evidence>
<dbReference type="InterPro" id="IPR023616">
    <property type="entry name" value="Cyt_c_oxase-like_su1_dom"/>
</dbReference>
<evidence type="ECO:0000256" key="7">
    <source>
        <dbReference type="ARBA" id="ARBA00022660"/>
    </source>
</evidence>
<dbReference type="InterPro" id="IPR036927">
    <property type="entry name" value="Cyt_c_oxase-like_su1_sf"/>
</dbReference>
<sequence>MRGPLGEQPDESGAHLKDGAPAGSAAALALDRTWSDPPGLLGWFCAINHKTIATRFLVTTLAFFALGGLLAAAMRLQLSRPENGLMGPDLYNQVFTMHGSTMMFLFAVPVMQAMATYFVPLMIGARSVAFPRMNAYAYYVFLAGGTMLWIAFAFNSAGDAGWFAYPPLSGPDYSPGKRIDFWAQMITYTELAALLEAVVVITTVFKLRAPGMTLGRMPLFVWAMLVTAFAVLFAMPAVMLSSTALLLDRLVGTHFYNPAEGGDAILWQHLFWFFGHPEVYLIFMPGLGFMSAIISTFTKRPVFGYTAMVLSLIATAFLSFGLWVHHMFATNLPDLGKTFFTAASMLIAIPSATQIFCWLATIGGGRLVLRTPMLYALSFFFILVIGGMTGLMLASVSLDTQVHDTYFVVAHLHYVLIGGAVFPLFGALYYWYPKFTGRVMSEKLGKASFWTMFVAFNVAFFPMHVLGLQGMPRRIYTYQSGMGWDGLNLLSSIGSYAFAFGIFLTLANAIRSRRAGEVAGPDPWGAGTLEWATDSPPAPPNFHRIPVVHGPYPLWEVPPAGAPTHVAGLSAGIREHLITTVIDAKPDHRTTFPAPTPWPFVAAICTTILFTGLVFTPWAVVWGTIPVAIALTIWFWPKRAEVRRALAVEKAS</sequence>
<feature type="transmembrane region" description="Helical" evidence="18">
    <location>
        <begin position="185"/>
        <end position="207"/>
    </location>
</feature>
<keyword evidence="12 18" id="KW-1133">Transmembrane helix</keyword>
<keyword evidence="14 18" id="KW-0186">Copper</keyword>
<dbReference type="RefSeq" id="WP_200789610.1">
    <property type="nucleotide sequence ID" value="NZ_JAEDAO010000001.1"/>
</dbReference>
<evidence type="ECO:0000256" key="10">
    <source>
        <dbReference type="ARBA" id="ARBA00022967"/>
    </source>
</evidence>
<dbReference type="AlphaFoldDB" id="A0A934US64"/>
<dbReference type="NCBIfam" id="TIGR02891">
    <property type="entry name" value="CtaD_CoxA"/>
    <property type="match status" value="1"/>
</dbReference>
<feature type="transmembrane region" description="Helical" evidence="18">
    <location>
        <begin position="56"/>
        <end position="78"/>
    </location>
</feature>
<feature type="transmembrane region" description="Helical" evidence="18">
    <location>
        <begin position="305"/>
        <end position="326"/>
    </location>
</feature>
<evidence type="ECO:0000256" key="16">
    <source>
        <dbReference type="ARBA" id="ARBA00047816"/>
    </source>
</evidence>
<dbReference type="GO" id="GO:0020037">
    <property type="term" value="F:heme binding"/>
    <property type="evidence" value="ECO:0007669"/>
    <property type="project" value="InterPro"/>
</dbReference>
<keyword evidence="10" id="KW-1278">Translocase</keyword>
<keyword evidence="6 17" id="KW-0349">Heme</keyword>
<keyword evidence="21" id="KW-1185">Reference proteome</keyword>
<protein>
    <recommendedName>
        <fullName evidence="18">Cytochrome c oxidase subunit 1</fullName>
        <ecNumber evidence="18">7.1.1.9</ecNumber>
    </recommendedName>
</protein>
<evidence type="ECO:0000256" key="8">
    <source>
        <dbReference type="ARBA" id="ARBA00022692"/>
    </source>
</evidence>
<evidence type="ECO:0000256" key="9">
    <source>
        <dbReference type="ARBA" id="ARBA00022723"/>
    </source>
</evidence>
<feature type="transmembrane region" description="Helical" evidence="18">
    <location>
        <begin position="486"/>
        <end position="507"/>
    </location>
</feature>
<feature type="transmembrane region" description="Helical" evidence="18">
    <location>
        <begin position="219"/>
        <end position="240"/>
    </location>
</feature>
<keyword evidence="8 17" id="KW-0812">Transmembrane</keyword>
<comment type="catalytic activity">
    <reaction evidence="16 18">
        <text>4 Fe(II)-[cytochrome c] + O2 + 8 H(+)(in) = 4 Fe(III)-[cytochrome c] + 2 H2O + 4 H(+)(out)</text>
        <dbReference type="Rhea" id="RHEA:11436"/>
        <dbReference type="Rhea" id="RHEA-COMP:10350"/>
        <dbReference type="Rhea" id="RHEA-COMP:14399"/>
        <dbReference type="ChEBI" id="CHEBI:15377"/>
        <dbReference type="ChEBI" id="CHEBI:15378"/>
        <dbReference type="ChEBI" id="CHEBI:15379"/>
        <dbReference type="ChEBI" id="CHEBI:29033"/>
        <dbReference type="ChEBI" id="CHEBI:29034"/>
        <dbReference type="EC" id="7.1.1.9"/>
    </reaction>
</comment>
<feature type="transmembrane region" description="Helical" evidence="18">
    <location>
        <begin position="373"/>
        <end position="394"/>
    </location>
</feature>
<reference evidence="20" key="1">
    <citation type="submission" date="2020-12" db="EMBL/GenBank/DDBJ databases">
        <title>Ramlibacter sp. nov., isolated from a freshwater alga, Cryptomonas.</title>
        <authorList>
            <person name="Kim H.M."/>
            <person name="Jeon C.O."/>
        </authorList>
    </citation>
    <scope>NUCLEOTIDE SEQUENCE</scope>
    <source>
        <strain evidence="20">CrO1</strain>
    </source>
</reference>